<evidence type="ECO:0000256" key="1">
    <source>
        <dbReference type="SAM" id="MobiDB-lite"/>
    </source>
</evidence>
<accession>A0AAQ3TUG4</accession>
<feature type="region of interest" description="Disordered" evidence="1">
    <location>
        <begin position="1"/>
        <end position="207"/>
    </location>
</feature>
<proteinExistence type="predicted"/>
<evidence type="ECO:0000313" key="3">
    <source>
        <dbReference type="Proteomes" id="UP001341281"/>
    </source>
</evidence>
<dbReference type="AlphaFoldDB" id="A0AAQ3TUG4"/>
<feature type="non-terminal residue" evidence="2">
    <location>
        <position position="207"/>
    </location>
</feature>
<feature type="compositionally biased region" description="Low complexity" evidence="1">
    <location>
        <begin position="69"/>
        <end position="81"/>
    </location>
</feature>
<reference evidence="2 3" key="1">
    <citation type="submission" date="2024-02" db="EMBL/GenBank/DDBJ databases">
        <title>High-quality chromosome-scale genome assembly of Pensacola bahiagrass (Paspalum notatum Flugge var. saurae).</title>
        <authorList>
            <person name="Vega J.M."/>
            <person name="Podio M."/>
            <person name="Orjuela J."/>
            <person name="Siena L.A."/>
            <person name="Pessino S.C."/>
            <person name="Combes M.C."/>
            <person name="Mariac C."/>
            <person name="Albertini E."/>
            <person name="Pupilli F."/>
            <person name="Ortiz J.P.A."/>
            <person name="Leblanc O."/>
        </authorList>
    </citation>
    <scope>NUCLEOTIDE SEQUENCE [LARGE SCALE GENOMIC DNA]</scope>
    <source>
        <strain evidence="2">R1</strain>
        <tissue evidence="2">Leaf</tissue>
    </source>
</reference>
<dbReference type="EMBL" id="CP144750">
    <property type="protein sequence ID" value="WVZ79733.1"/>
    <property type="molecule type" value="Genomic_DNA"/>
</dbReference>
<keyword evidence="3" id="KW-1185">Reference proteome</keyword>
<protein>
    <submittedName>
        <fullName evidence="2">Uncharacterized protein</fullName>
    </submittedName>
</protein>
<organism evidence="2 3">
    <name type="scientific">Paspalum notatum var. saurae</name>
    <dbReference type="NCBI Taxonomy" id="547442"/>
    <lineage>
        <taxon>Eukaryota</taxon>
        <taxon>Viridiplantae</taxon>
        <taxon>Streptophyta</taxon>
        <taxon>Embryophyta</taxon>
        <taxon>Tracheophyta</taxon>
        <taxon>Spermatophyta</taxon>
        <taxon>Magnoliopsida</taxon>
        <taxon>Liliopsida</taxon>
        <taxon>Poales</taxon>
        <taxon>Poaceae</taxon>
        <taxon>PACMAD clade</taxon>
        <taxon>Panicoideae</taxon>
        <taxon>Andropogonodae</taxon>
        <taxon>Paspaleae</taxon>
        <taxon>Paspalinae</taxon>
        <taxon>Paspalum</taxon>
    </lineage>
</organism>
<gene>
    <name evidence="2" type="ORF">U9M48_027278</name>
</gene>
<name>A0AAQ3TUG4_PASNO</name>
<feature type="compositionally biased region" description="Basic residues" evidence="1">
    <location>
        <begin position="159"/>
        <end position="168"/>
    </location>
</feature>
<dbReference type="Proteomes" id="UP001341281">
    <property type="component" value="Chromosome 06"/>
</dbReference>
<sequence>MAGPSSSPGHGRGNAAMLAPTRRHRLRRPLPGLGTLRPRPPPRCDTRHPPKLAPARAATSCNRPPTGQARRAYGRAAASSRHTAAPTPPLCSRPLRHCAPGTVDTPAAAPHAPPRPAAYKYPALQEQAPSPSPTPPHATLRRPKAAPGGNSGAATRPRTATHHRRRARFPLSHTVSLQIEEPETTATDQELDEPSTNFYCDEDLDDG</sequence>
<feature type="compositionally biased region" description="Polar residues" evidence="1">
    <location>
        <begin position="184"/>
        <end position="198"/>
    </location>
</feature>
<evidence type="ECO:0000313" key="2">
    <source>
        <dbReference type="EMBL" id="WVZ79733.1"/>
    </source>
</evidence>